<feature type="transmembrane region" description="Helical" evidence="12">
    <location>
        <begin position="95"/>
        <end position="117"/>
    </location>
</feature>
<evidence type="ECO:0000256" key="5">
    <source>
        <dbReference type="ARBA" id="ARBA00022679"/>
    </source>
</evidence>
<evidence type="ECO:0000256" key="12">
    <source>
        <dbReference type="SAM" id="Phobius"/>
    </source>
</evidence>
<evidence type="ECO:0000256" key="3">
    <source>
        <dbReference type="ARBA" id="ARBA00022475"/>
    </source>
</evidence>
<feature type="transmembrane region" description="Helical" evidence="12">
    <location>
        <begin position="20"/>
        <end position="39"/>
    </location>
</feature>
<feature type="domain" description="PTS EIIC type-1" evidence="14">
    <location>
        <begin position="9"/>
        <end position="426"/>
    </location>
</feature>
<keyword evidence="6" id="KW-0598">Phosphotransferase system</keyword>
<evidence type="ECO:0000259" key="13">
    <source>
        <dbReference type="PROSITE" id="PS51098"/>
    </source>
</evidence>
<evidence type="ECO:0000256" key="7">
    <source>
        <dbReference type="ARBA" id="ARBA00022692"/>
    </source>
</evidence>
<dbReference type="PROSITE" id="PS01035">
    <property type="entry name" value="PTS_EIIB_TYPE_1_CYS"/>
    <property type="match status" value="1"/>
</dbReference>
<feature type="transmembrane region" description="Helical" evidence="12">
    <location>
        <begin position="283"/>
        <end position="303"/>
    </location>
</feature>
<feature type="active site" description="Phosphocysteine intermediate; for EIIB activity" evidence="11">
    <location>
        <position position="479"/>
    </location>
</feature>
<keyword evidence="4" id="KW-0762">Sugar transport</keyword>
<keyword evidence="16" id="KW-1185">Reference proteome</keyword>
<dbReference type="InterPro" id="IPR001996">
    <property type="entry name" value="PTS_IIB_1"/>
</dbReference>
<feature type="transmembrane region" description="Helical" evidence="12">
    <location>
        <begin position="137"/>
        <end position="158"/>
    </location>
</feature>
<keyword evidence="2" id="KW-0813">Transport</keyword>
<keyword evidence="3" id="KW-1003">Cell membrane</keyword>
<dbReference type="PROSITE" id="PS51103">
    <property type="entry name" value="PTS_EIIC_TYPE_1"/>
    <property type="match status" value="1"/>
</dbReference>
<evidence type="ECO:0000256" key="8">
    <source>
        <dbReference type="ARBA" id="ARBA00022777"/>
    </source>
</evidence>
<feature type="transmembrane region" description="Helical" evidence="12">
    <location>
        <begin position="315"/>
        <end position="331"/>
    </location>
</feature>
<dbReference type="GO" id="GO:0016301">
    <property type="term" value="F:kinase activity"/>
    <property type="evidence" value="ECO:0007669"/>
    <property type="project" value="UniProtKB-KW"/>
</dbReference>
<dbReference type="PANTHER" id="PTHR30009">
    <property type="entry name" value="CYTOCHROME C-TYPE SYNTHESIS PROTEIN AND PTS TRANSMEMBRANE COMPONENT"/>
    <property type="match status" value="1"/>
</dbReference>
<keyword evidence="7 12" id="KW-0812">Transmembrane</keyword>
<keyword evidence="8" id="KW-0418">Kinase</keyword>
<gene>
    <name evidence="15" type="ORF">HCT48_04365</name>
</gene>
<evidence type="ECO:0000259" key="14">
    <source>
        <dbReference type="PROSITE" id="PS51103"/>
    </source>
</evidence>
<dbReference type="GO" id="GO:0008982">
    <property type="term" value="F:protein-N(PI)-phosphohistidine-sugar phosphotransferase activity"/>
    <property type="evidence" value="ECO:0007669"/>
    <property type="project" value="InterPro"/>
</dbReference>
<dbReference type="Gene3D" id="3.30.1360.60">
    <property type="entry name" value="Glucose permease domain IIB"/>
    <property type="match status" value="1"/>
</dbReference>
<feature type="transmembrane region" description="Helical" evidence="12">
    <location>
        <begin position="208"/>
        <end position="230"/>
    </location>
</feature>
<evidence type="ECO:0000256" key="1">
    <source>
        <dbReference type="ARBA" id="ARBA00004651"/>
    </source>
</evidence>
<dbReference type="Pfam" id="PF00367">
    <property type="entry name" value="PTS_EIIB"/>
    <property type="match status" value="1"/>
</dbReference>
<dbReference type="GO" id="GO:0090563">
    <property type="term" value="F:protein-phosphocysteine-sugar phosphotransferase activity"/>
    <property type="evidence" value="ECO:0007669"/>
    <property type="project" value="TreeGrafter"/>
</dbReference>
<sequence length="534" mass="58324">MQHSSPLKTKLFEAMQRFGAAMFVPVALLPLVGLLLAVIQIFKNPSLVGPLAMAESLQAFLFLVEEAAWTIFRQMPIIFALGFPATMAKQAPERAVIVTLVTLMSFHYAINAILTLWGASLGIDFTQEVGGTSGLTVIASVKTLDMSIIGGMMVGYITTMIHNKFFNKPLPEALSFFQGMALVGFIAMLTMIPLAGVTVLIWPNIQSAIASMQNFFIHSGTFGIWLYTFLERILIPTGLHHFIYIPFVNGDAVVEGGALANWIKNIPYLAQTPGNLRELIPSAGFLMHGSTKIFGLPGAAIAFYLTAKPENRTKTLGLIIPAALTSFLTGITEPIEFTFLFVAPFLFVIHALLSATMTSLYYAIGIVLPSSGAIEAMATFWVPMLPKHTAAVLMHIGIGLGWIALYTVVFRTLILRFNLTTPGREIVGETKLYRKEDYKAQQAHNKQNATLATDKYMQQAIAYLDLLGGKENIANATNCATRLRITVIDSNIVAPQEAFKEVGAMGLMTQDKNYQIIIGPTVPNVRASLDQLLQ</sequence>
<reference evidence="15" key="1">
    <citation type="submission" date="2020-03" db="EMBL/GenBank/DDBJ databases">
        <title>Spirochaetal bacteria isolated from arthropods constitute a novel genus Entomospira genus novum within the order Spirochaetales.</title>
        <authorList>
            <person name="Grana-Miraglia L."/>
            <person name="Sikutova S."/>
            <person name="Fingerle V."/>
            <person name="Sing A."/>
            <person name="Castillo-Ramirez S."/>
            <person name="Margos G."/>
            <person name="Rudolf I."/>
        </authorList>
    </citation>
    <scope>NUCLEOTIDE SEQUENCE</scope>
    <source>
        <strain evidence="15">BR149</strain>
    </source>
</reference>
<keyword evidence="5" id="KW-0808">Transferase</keyword>
<dbReference type="SUPFAM" id="SSF55604">
    <property type="entry name" value="Glucose permease domain IIB"/>
    <property type="match status" value="1"/>
</dbReference>
<feature type="domain" description="PTS EIIB type-1" evidence="13">
    <location>
        <begin position="457"/>
        <end position="534"/>
    </location>
</feature>
<evidence type="ECO:0000313" key="15">
    <source>
        <dbReference type="EMBL" id="NIZ69447.1"/>
    </source>
</evidence>
<dbReference type="InterPro" id="IPR050429">
    <property type="entry name" value="PTS_Glucose_EIICBA"/>
</dbReference>
<name>A0A968GFP4_9SPIO</name>
<dbReference type="GO" id="GO:0009401">
    <property type="term" value="P:phosphoenolpyruvate-dependent sugar phosphotransferase system"/>
    <property type="evidence" value="ECO:0007669"/>
    <property type="project" value="UniProtKB-KW"/>
</dbReference>
<dbReference type="InterPro" id="IPR013013">
    <property type="entry name" value="PTS_EIIC_1"/>
</dbReference>
<evidence type="ECO:0000313" key="16">
    <source>
        <dbReference type="Proteomes" id="UP000778951"/>
    </source>
</evidence>
<evidence type="ECO:0000256" key="4">
    <source>
        <dbReference type="ARBA" id="ARBA00022597"/>
    </source>
</evidence>
<dbReference type="GO" id="GO:0005886">
    <property type="term" value="C:plasma membrane"/>
    <property type="evidence" value="ECO:0007669"/>
    <property type="project" value="UniProtKB-SubCell"/>
</dbReference>
<evidence type="ECO:0000256" key="6">
    <source>
        <dbReference type="ARBA" id="ARBA00022683"/>
    </source>
</evidence>
<feature type="transmembrane region" description="Helical" evidence="12">
    <location>
        <begin position="337"/>
        <end position="353"/>
    </location>
</feature>
<dbReference type="InterPro" id="IPR036878">
    <property type="entry name" value="Glu_permease_IIB"/>
</dbReference>
<dbReference type="PANTHER" id="PTHR30009:SF12">
    <property type="entry name" value="PHOSPHOTRANSFERASE IIC COMPONENT GLVC"/>
    <property type="match status" value="1"/>
</dbReference>
<dbReference type="Proteomes" id="UP000778951">
    <property type="component" value="Unassembled WGS sequence"/>
</dbReference>
<dbReference type="InterPro" id="IPR003352">
    <property type="entry name" value="PTS_EIIC"/>
</dbReference>
<feature type="transmembrane region" description="Helical" evidence="12">
    <location>
        <begin position="179"/>
        <end position="202"/>
    </location>
</feature>
<dbReference type="InterPro" id="IPR018113">
    <property type="entry name" value="PTrfase_EIIB_Cys"/>
</dbReference>
<comment type="subcellular location">
    <subcellularLocation>
        <location evidence="1">Cell membrane</location>
        <topology evidence="1">Multi-pass membrane protein</topology>
    </subcellularLocation>
</comment>
<organism evidence="15 16">
    <name type="scientific">Entomospira culicis</name>
    <dbReference type="NCBI Taxonomy" id="2719989"/>
    <lineage>
        <taxon>Bacteria</taxon>
        <taxon>Pseudomonadati</taxon>
        <taxon>Spirochaetota</taxon>
        <taxon>Spirochaetia</taxon>
        <taxon>Spirochaetales</taxon>
        <taxon>Spirochaetaceae</taxon>
        <taxon>Entomospira</taxon>
    </lineage>
</organism>
<protein>
    <submittedName>
        <fullName evidence="15">PTS transporter subunit EIIC</fullName>
    </submittedName>
</protein>
<keyword evidence="10 12" id="KW-0472">Membrane</keyword>
<dbReference type="AlphaFoldDB" id="A0A968GFP4"/>
<feature type="transmembrane region" description="Helical" evidence="12">
    <location>
        <begin position="360"/>
        <end position="382"/>
    </location>
</feature>
<evidence type="ECO:0000256" key="10">
    <source>
        <dbReference type="ARBA" id="ARBA00023136"/>
    </source>
</evidence>
<evidence type="ECO:0000256" key="2">
    <source>
        <dbReference type="ARBA" id="ARBA00022448"/>
    </source>
</evidence>
<dbReference type="CDD" id="cd00212">
    <property type="entry name" value="PTS_IIB_glc"/>
    <property type="match status" value="1"/>
</dbReference>
<dbReference type="NCBIfam" id="TIGR02005">
    <property type="entry name" value="PTS-IIBC-alpha"/>
    <property type="match status" value="1"/>
</dbReference>
<dbReference type="PROSITE" id="PS51098">
    <property type="entry name" value="PTS_EIIB_TYPE_1"/>
    <property type="match status" value="1"/>
</dbReference>
<evidence type="ECO:0000256" key="11">
    <source>
        <dbReference type="PROSITE-ProRule" id="PRU00421"/>
    </source>
</evidence>
<dbReference type="EMBL" id="JAATLM010000001">
    <property type="protein sequence ID" value="NIZ69447.1"/>
    <property type="molecule type" value="Genomic_DNA"/>
</dbReference>
<proteinExistence type="predicted"/>
<dbReference type="RefSeq" id="WP_167695537.1">
    <property type="nucleotide sequence ID" value="NZ_CP118181.1"/>
</dbReference>
<feature type="transmembrane region" description="Helical" evidence="12">
    <location>
        <begin position="388"/>
        <end position="409"/>
    </location>
</feature>
<keyword evidence="9 12" id="KW-1133">Transmembrane helix</keyword>
<dbReference type="NCBIfam" id="TIGR00826">
    <property type="entry name" value="EIIB_glc"/>
    <property type="match status" value="1"/>
</dbReference>
<dbReference type="Pfam" id="PF02378">
    <property type="entry name" value="PTS_EIIC"/>
    <property type="match status" value="1"/>
</dbReference>
<accession>A0A968GFP4</accession>
<dbReference type="InterPro" id="IPR010975">
    <property type="entry name" value="PTS_IIBC_a_glc"/>
</dbReference>
<evidence type="ECO:0000256" key="9">
    <source>
        <dbReference type="ARBA" id="ARBA00022989"/>
    </source>
</evidence>
<comment type="caution">
    <text evidence="15">The sequence shown here is derived from an EMBL/GenBank/DDBJ whole genome shotgun (WGS) entry which is preliminary data.</text>
</comment>